<dbReference type="GO" id="GO:0020037">
    <property type="term" value="F:heme binding"/>
    <property type="evidence" value="ECO:0007669"/>
    <property type="project" value="InterPro"/>
</dbReference>
<dbReference type="SUPFAM" id="SSF48264">
    <property type="entry name" value="Cytochrome P450"/>
    <property type="match status" value="1"/>
</dbReference>
<keyword evidence="3 7" id="KW-0479">Metal-binding</keyword>
<dbReference type="EMBL" id="BMSA01000043">
    <property type="protein sequence ID" value="GGT93504.1"/>
    <property type="molecule type" value="Genomic_DNA"/>
</dbReference>
<accession>A0A918HPT0</accession>
<organism evidence="8 9">
    <name type="scientific">Streptomyces phaeofaciens</name>
    <dbReference type="NCBI Taxonomy" id="68254"/>
    <lineage>
        <taxon>Bacteria</taxon>
        <taxon>Bacillati</taxon>
        <taxon>Actinomycetota</taxon>
        <taxon>Actinomycetes</taxon>
        <taxon>Kitasatosporales</taxon>
        <taxon>Streptomycetaceae</taxon>
        <taxon>Streptomyces</taxon>
    </lineage>
</organism>
<gene>
    <name evidence="8" type="ORF">GCM10010226_84160</name>
</gene>
<reference evidence="8" key="2">
    <citation type="submission" date="2020-09" db="EMBL/GenBank/DDBJ databases">
        <authorList>
            <person name="Sun Q."/>
            <person name="Ohkuma M."/>
        </authorList>
    </citation>
    <scope>NUCLEOTIDE SEQUENCE</scope>
    <source>
        <strain evidence="8">JCM 4125</strain>
    </source>
</reference>
<evidence type="ECO:0000256" key="2">
    <source>
        <dbReference type="ARBA" id="ARBA00022617"/>
    </source>
</evidence>
<evidence type="ECO:0000256" key="1">
    <source>
        <dbReference type="ARBA" id="ARBA00010617"/>
    </source>
</evidence>
<comment type="similarity">
    <text evidence="1 7">Belongs to the cytochrome P450 family.</text>
</comment>
<dbReference type="PANTHER" id="PTHR46696">
    <property type="entry name" value="P450, PUTATIVE (EUROFUNG)-RELATED"/>
    <property type="match status" value="1"/>
</dbReference>
<dbReference type="InterPro" id="IPR036396">
    <property type="entry name" value="Cyt_P450_sf"/>
</dbReference>
<dbReference type="AlphaFoldDB" id="A0A918HPT0"/>
<dbReference type="InterPro" id="IPR017972">
    <property type="entry name" value="Cyt_P450_CS"/>
</dbReference>
<dbReference type="Proteomes" id="UP000646776">
    <property type="component" value="Unassembled WGS sequence"/>
</dbReference>
<evidence type="ECO:0000256" key="4">
    <source>
        <dbReference type="ARBA" id="ARBA00023002"/>
    </source>
</evidence>
<dbReference type="PROSITE" id="PS00086">
    <property type="entry name" value="CYTOCHROME_P450"/>
    <property type="match status" value="1"/>
</dbReference>
<dbReference type="PRINTS" id="PR00359">
    <property type="entry name" value="BP450"/>
</dbReference>
<proteinExistence type="inferred from homology"/>
<dbReference type="PANTHER" id="PTHR46696:SF6">
    <property type="entry name" value="P450, PUTATIVE (EUROFUNG)-RELATED"/>
    <property type="match status" value="1"/>
</dbReference>
<reference evidence="8" key="1">
    <citation type="journal article" date="2014" name="Int. J. Syst. Evol. Microbiol.">
        <title>Complete genome sequence of Corynebacterium casei LMG S-19264T (=DSM 44701T), isolated from a smear-ripened cheese.</title>
        <authorList>
            <consortium name="US DOE Joint Genome Institute (JGI-PGF)"/>
            <person name="Walter F."/>
            <person name="Albersmeier A."/>
            <person name="Kalinowski J."/>
            <person name="Ruckert C."/>
        </authorList>
    </citation>
    <scope>NUCLEOTIDE SEQUENCE</scope>
    <source>
        <strain evidence="8">JCM 4125</strain>
    </source>
</reference>
<dbReference type="GO" id="GO:0005506">
    <property type="term" value="F:iron ion binding"/>
    <property type="evidence" value="ECO:0007669"/>
    <property type="project" value="InterPro"/>
</dbReference>
<evidence type="ECO:0000313" key="9">
    <source>
        <dbReference type="Proteomes" id="UP000646776"/>
    </source>
</evidence>
<dbReference type="GO" id="GO:0004497">
    <property type="term" value="F:monooxygenase activity"/>
    <property type="evidence" value="ECO:0007669"/>
    <property type="project" value="UniProtKB-KW"/>
</dbReference>
<keyword evidence="9" id="KW-1185">Reference proteome</keyword>
<keyword evidence="2 7" id="KW-0349">Heme</keyword>
<name>A0A918HPT0_9ACTN</name>
<dbReference type="GO" id="GO:0016705">
    <property type="term" value="F:oxidoreductase activity, acting on paired donors, with incorporation or reduction of molecular oxygen"/>
    <property type="evidence" value="ECO:0007669"/>
    <property type="project" value="InterPro"/>
</dbReference>
<dbReference type="InterPro" id="IPR002397">
    <property type="entry name" value="Cyt_P450_B"/>
</dbReference>
<evidence type="ECO:0000313" key="8">
    <source>
        <dbReference type="EMBL" id="GGT93504.1"/>
    </source>
</evidence>
<keyword evidence="5 7" id="KW-0408">Iron</keyword>
<evidence type="ECO:0000256" key="7">
    <source>
        <dbReference type="RuleBase" id="RU000461"/>
    </source>
</evidence>
<dbReference type="RefSeq" id="WP_189717885.1">
    <property type="nucleotide sequence ID" value="NZ_BMSA01000043.1"/>
</dbReference>
<dbReference type="InterPro" id="IPR001128">
    <property type="entry name" value="Cyt_P450"/>
</dbReference>
<dbReference type="Gene3D" id="1.10.630.10">
    <property type="entry name" value="Cytochrome P450"/>
    <property type="match status" value="1"/>
</dbReference>
<evidence type="ECO:0000256" key="3">
    <source>
        <dbReference type="ARBA" id="ARBA00022723"/>
    </source>
</evidence>
<comment type="caution">
    <text evidence="8">The sequence shown here is derived from an EMBL/GenBank/DDBJ whole genome shotgun (WGS) entry which is preliminary data.</text>
</comment>
<evidence type="ECO:0000256" key="5">
    <source>
        <dbReference type="ARBA" id="ARBA00023004"/>
    </source>
</evidence>
<protein>
    <submittedName>
        <fullName evidence="8">Cytochrome P450</fullName>
    </submittedName>
</protein>
<keyword evidence="6 7" id="KW-0503">Monooxygenase</keyword>
<dbReference type="FunFam" id="1.10.630.10:FF:000018">
    <property type="entry name" value="Cytochrome P450 monooxygenase"/>
    <property type="match status" value="1"/>
</dbReference>
<dbReference type="Pfam" id="PF00067">
    <property type="entry name" value="p450"/>
    <property type="match status" value="1"/>
</dbReference>
<keyword evidence="4 7" id="KW-0560">Oxidoreductase</keyword>
<evidence type="ECO:0000256" key="6">
    <source>
        <dbReference type="ARBA" id="ARBA00023033"/>
    </source>
</evidence>
<sequence>MSEPTPPTTGIDPARPFDLANPHFTANPYDAYRVARADVPVCPMTGDGPWVVTGREETAAVLTDPVRFTSRTNTHGAYGFTEACAELLADSVFYRVPPFNADPPQHARFRALVDEEFSPRALERREPAIRATAAALVAELKDEPGADLLSRFAHPLPLAVICDIIGVPAQDRETVKAWNNDWLLMQVLPLPPEEQLRCAKSVLEHEAYFRALLEERRRQPADDLASTLAAAAAQSDPVCTADDAVAALLNLLPSAHETVTHLIANTVHQLLRDRTRWEAVVADRGLIPAAVEEGLRFDTSIQGAPRLVTEDTVLGGVAIPAGAKVHAMVASVGRDPGAVEDPETFRLDRGGPAGHFAFGHGPHSCLGAQLARLESRIALETLAEALPTMELAPGFEPQYLPGGLVLHGLLALPVTWPTA</sequence>